<organism evidence="1 2">
    <name type="scientific">Panagrolaimus superbus</name>
    <dbReference type="NCBI Taxonomy" id="310955"/>
    <lineage>
        <taxon>Eukaryota</taxon>
        <taxon>Metazoa</taxon>
        <taxon>Ecdysozoa</taxon>
        <taxon>Nematoda</taxon>
        <taxon>Chromadorea</taxon>
        <taxon>Rhabditida</taxon>
        <taxon>Tylenchina</taxon>
        <taxon>Panagrolaimomorpha</taxon>
        <taxon>Panagrolaimoidea</taxon>
        <taxon>Panagrolaimidae</taxon>
        <taxon>Panagrolaimus</taxon>
    </lineage>
</organism>
<dbReference type="Proteomes" id="UP000887577">
    <property type="component" value="Unplaced"/>
</dbReference>
<protein>
    <submittedName>
        <fullName evidence="2">Uncharacterized protein</fullName>
    </submittedName>
</protein>
<name>A0A914YAC0_9BILA</name>
<proteinExistence type="predicted"/>
<sequence length="269" mass="31902">MSLKKNETEDPIAKLAVKIGYNSTVDMLHGEFRDCVKFIGQNIIEATPKLYDTPELQHIISLQKRTVNPFLSVRKRNRTAEKITTHRPRILYGNENAAGIHRPIERFEVRRPMHIYGDINEVRNRRRIIQNDNRKSERIYMKKINPSTFKHSTRRHRINTFNLDCRKTDKTDLLDRVLDLTKNYGFQKRGGRLTSLHLTTLSCPGIADWRFMLKDVLPKQFFFDELCSNYCIKNKRGETYFDKESQQLYSVWSGRIKTRKYKILFLIDC</sequence>
<reference evidence="2" key="1">
    <citation type="submission" date="2022-11" db="UniProtKB">
        <authorList>
            <consortium name="WormBaseParasite"/>
        </authorList>
    </citation>
    <scope>IDENTIFICATION</scope>
</reference>
<evidence type="ECO:0000313" key="2">
    <source>
        <dbReference type="WBParaSite" id="PSU_v2.g17150.t1"/>
    </source>
</evidence>
<dbReference type="AlphaFoldDB" id="A0A914YAC0"/>
<accession>A0A914YAC0</accession>
<keyword evidence="1" id="KW-1185">Reference proteome</keyword>
<evidence type="ECO:0000313" key="1">
    <source>
        <dbReference type="Proteomes" id="UP000887577"/>
    </source>
</evidence>
<dbReference type="WBParaSite" id="PSU_v2.g17150.t1">
    <property type="protein sequence ID" value="PSU_v2.g17150.t1"/>
    <property type="gene ID" value="PSU_v2.g17150"/>
</dbReference>